<dbReference type="OrthoDB" id="5428081at2759"/>
<reference evidence="3" key="1">
    <citation type="submission" date="2020-03" db="EMBL/GenBank/DDBJ databases">
        <title>Site-based positive gene gene selection in Geosmithia morbida across the United States reveals a broad range of putative effectors and factors for local host and environmental adapation.</title>
        <authorList>
            <person name="Onufrak A."/>
            <person name="Murdoch R.W."/>
            <person name="Gazis R."/>
            <person name="Huff M."/>
            <person name="Staton M."/>
            <person name="Klingeman W."/>
            <person name="Hadziabdic D."/>
        </authorList>
    </citation>
    <scope>NUCLEOTIDE SEQUENCE</scope>
    <source>
        <strain evidence="3">1262</strain>
    </source>
</reference>
<protein>
    <submittedName>
        <fullName evidence="3">Uncharacterized protein</fullName>
    </submittedName>
</protein>
<evidence type="ECO:0000256" key="2">
    <source>
        <dbReference type="SAM" id="Phobius"/>
    </source>
</evidence>
<accession>A0A9P5D1I4</accession>
<feature type="transmembrane region" description="Helical" evidence="2">
    <location>
        <begin position="16"/>
        <end position="37"/>
    </location>
</feature>
<dbReference type="AlphaFoldDB" id="A0A9P5D1I4"/>
<comment type="caution">
    <text evidence="3">The sequence shown here is derived from an EMBL/GenBank/DDBJ whole genome shotgun (WGS) entry which is preliminary data.</text>
</comment>
<keyword evidence="4" id="KW-1185">Reference proteome</keyword>
<evidence type="ECO:0000256" key="1">
    <source>
        <dbReference type="SAM" id="MobiDB-lite"/>
    </source>
</evidence>
<gene>
    <name evidence="3" type="ORF">GMORB2_3558</name>
</gene>
<proteinExistence type="predicted"/>
<dbReference type="RefSeq" id="XP_035318522.1">
    <property type="nucleotide sequence ID" value="XM_035465534.1"/>
</dbReference>
<dbReference type="Proteomes" id="UP000749293">
    <property type="component" value="Unassembled WGS sequence"/>
</dbReference>
<keyword evidence="2" id="KW-0472">Membrane</keyword>
<evidence type="ECO:0000313" key="4">
    <source>
        <dbReference type="Proteomes" id="UP000749293"/>
    </source>
</evidence>
<sequence length="111" mass="12660">MPPPIAAWSRSTKVKAGIWAGAFGAIVIVGSLTGAQLKQDKQKEQKIRQFRETTPEEQIAALQDQRNSLVGQRDMLQRKVDLFKERRREREADRERRREASMAKAADPDKS</sequence>
<keyword evidence="2" id="KW-1133">Transmembrane helix</keyword>
<keyword evidence="2" id="KW-0812">Transmembrane</keyword>
<evidence type="ECO:0000313" key="3">
    <source>
        <dbReference type="EMBL" id="KAF4119870.1"/>
    </source>
</evidence>
<dbReference type="EMBL" id="JAANYQ010000020">
    <property type="protein sequence ID" value="KAF4119870.1"/>
    <property type="molecule type" value="Genomic_DNA"/>
</dbReference>
<organism evidence="3 4">
    <name type="scientific">Geosmithia morbida</name>
    <dbReference type="NCBI Taxonomy" id="1094350"/>
    <lineage>
        <taxon>Eukaryota</taxon>
        <taxon>Fungi</taxon>
        <taxon>Dikarya</taxon>
        <taxon>Ascomycota</taxon>
        <taxon>Pezizomycotina</taxon>
        <taxon>Sordariomycetes</taxon>
        <taxon>Hypocreomycetidae</taxon>
        <taxon>Hypocreales</taxon>
        <taxon>Bionectriaceae</taxon>
        <taxon>Geosmithia</taxon>
    </lineage>
</organism>
<name>A0A9P5D1I4_9HYPO</name>
<feature type="region of interest" description="Disordered" evidence="1">
    <location>
        <begin position="83"/>
        <end position="111"/>
    </location>
</feature>
<dbReference type="GeneID" id="55969786"/>